<evidence type="ECO:0000256" key="5">
    <source>
        <dbReference type="ARBA" id="ARBA00023157"/>
    </source>
</evidence>
<dbReference type="InterPro" id="IPR001316">
    <property type="entry name" value="Pept_S1A_streptogrisin"/>
</dbReference>
<evidence type="ECO:0000256" key="2">
    <source>
        <dbReference type="ARBA" id="ARBA00022670"/>
    </source>
</evidence>
<dbReference type="InterPro" id="IPR009003">
    <property type="entry name" value="Peptidase_S1_PA"/>
</dbReference>
<dbReference type="SUPFAM" id="SSF50494">
    <property type="entry name" value="Trypsin-like serine proteases"/>
    <property type="match status" value="1"/>
</dbReference>
<feature type="domain" description="Peptidase S1" evidence="7">
    <location>
        <begin position="134"/>
        <end position="272"/>
    </location>
</feature>
<dbReference type="PROSITE" id="PS00134">
    <property type="entry name" value="TRYPSIN_HIS"/>
    <property type="match status" value="1"/>
</dbReference>
<dbReference type="Gene3D" id="2.40.10.10">
    <property type="entry name" value="Trypsin-like serine proteases"/>
    <property type="match status" value="2"/>
</dbReference>
<dbReference type="InterPro" id="IPR043504">
    <property type="entry name" value="Peptidase_S1_PA_chymotrypsin"/>
</dbReference>
<evidence type="ECO:0000256" key="1">
    <source>
        <dbReference type="ARBA" id="ARBA00007664"/>
    </source>
</evidence>
<comment type="caution">
    <text evidence="8">The sequence shown here is derived from an EMBL/GenBank/DDBJ whole genome shotgun (WGS) entry which is preliminary data.</text>
</comment>
<evidence type="ECO:0000313" key="8">
    <source>
        <dbReference type="EMBL" id="GAA1833347.1"/>
    </source>
</evidence>
<organism evidence="8 9">
    <name type="scientific">Pseudonocardia ailaonensis</name>
    <dbReference type="NCBI Taxonomy" id="367279"/>
    <lineage>
        <taxon>Bacteria</taxon>
        <taxon>Bacillati</taxon>
        <taxon>Actinomycetota</taxon>
        <taxon>Actinomycetes</taxon>
        <taxon>Pseudonocardiales</taxon>
        <taxon>Pseudonocardiaceae</taxon>
        <taxon>Pseudonocardia</taxon>
    </lineage>
</organism>
<name>A0ABN2MNY0_9PSEU</name>
<evidence type="ECO:0000313" key="9">
    <source>
        <dbReference type="Proteomes" id="UP001500449"/>
    </source>
</evidence>
<evidence type="ECO:0000256" key="3">
    <source>
        <dbReference type="ARBA" id="ARBA00022801"/>
    </source>
</evidence>
<keyword evidence="3" id="KW-0378">Hydrolase</keyword>
<comment type="similarity">
    <text evidence="1">Belongs to the peptidase S1 family.</text>
</comment>
<gene>
    <name evidence="8" type="ORF">GCM10009836_09380</name>
</gene>
<dbReference type="InterPro" id="IPR001254">
    <property type="entry name" value="Trypsin_dom"/>
</dbReference>
<evidence type="ECO:0000256" key="4">
    <source>
        <dbReference type="ARBA" id="ARBA00022825"/>
    </source>
</evidence>
<feature type="chain" id="PRO_5045908186" description="Peptidase S1 domain-containing protein" evidence="6">
    <location>
        <begin position="26"/>
        <end position="290"/>
    </location>
</feature>
<feature type="signal peptide" evidence="6">
    <location>
        <begin position="1"/>
        <end position="25"/>
    </location>
</feature>
<accession>A0ABN2MNY0</accession>
<keyword evidence="5" id="KW-1015">Disulfide bond</keyword>
<dbReference type="PROSITE" id="PS00135">
    <property type="entry name" value="TRYPSIN_SER"/>
    <property type="match status" value="1"/>
</dbReference>
<evidence type="ECO:0000256" key="6">
    <source>
        <dbReference type="SAM" id="SignalP"/>
    </source>
</evidence>
<proteinExistence type="inferred from homology"/>
<dbReference type="PRINTS" id="PR00861">
    <property type="entry name" value="ALYTICPTASE"/>
</dbReference>
<dbReference type="EMBL" id="BAAAQK010000003">
    <property type="protein sequence ID" value="GAA1833347.1"/>
    <property type="molecule type" value="Genomic_DNA"/>
</dbReference>
<dbReference type="RefSeq" id="WP_344412683.1">
    <property type="nucleotide sequence ID" value="NZ_BAAAQK010000003.1"/>
</dbReference>
<reference evidence="8 9" key="1">
    <citation type="journal article" date="2019" name="Int. J. Syst. Evol. Microbiol.">
        <title>The Global Catalogue of Microorganisms (GCM) 10K type strain sequencing project: providing services to taxonomists for standard genome sequencing and annotation.</title>
        <authorList>
            <consortium name="The Broad Institute Genomics Platform"/>
            <consortium name="The Broad Institute Genome Sequencing Center for Infectious Disease"/>
            <person name="Wu L."/>
            <person name="Ma J."/>
        </authorList>
    </citation>
    <scope>NUCLEOTIDE SEQUENCE [LARGE SCALE GENOMIC DNA]</scope>
    <source>
        <strain evidence="8 9">JCM 16009</strain>
    </source>
</reference>
<dbReference type="Proteomes" id="UP001500449">
    <property type="component" value="Unassembled WGS sequence"/>
</dbReference>
<keyword evidence="2" id="KW-0645">Protease</keyword>
<dbReference type="InterPro" id="IPR018114">
    <property type="entry name" value="TRYPSIN_HIS"/>
</dbReference>
<keyword evidence="6" id="KW-0732">Signal</keyword>
<dbReference type="Pfam" id="PF00089">
    <property type="entry name" value="Trypsin"/>
    <property type="match status" value="1"/>
</dbReference>
<sequence>MARIRFRTVLRGALVVAAVASLAGAGVAAASPQDPKAAAPLAGAGAVMALLDTRTAAAMPPEIADYGIDGDTVDMRLSGARTAAVDGLLAGIDPALVRIETGAGVPQHQDLRGGQKITGGATRCTLGFTAARGAQDWIITAGHCTRESDEWDDQSGAVIGTGAVTAQSSVDVGAVPVTAATVASPAVSTVTVHGSTPAPVGASVCLYGSTSGKSCGTITARGRTVNFDGQQQRNMVVAALCSASGDSGGPYITAAGQAQGIHSGGGDRCTAYFTPMDAALQALNLTLKTA</sequence>
<dbReference type="CDD" id="cd21112">
    <property type="entry name" value="alphaLP-like"/>
    <property type="match status" value="1"/>
</dbReference>
<dbReference type="InterPro" id="IPR033116">
    <property type="entry name" value="TRYPSIN_SER"/>
</dbReference>
<keyword evidence="9" id="KW-1185">Reference proteome</keyword>
<evidence type="ECO:0000259" key="7">
    <source>
        <dbReference type="Pfam" id="PF00089"/>
    </source>
</evidence>
<protein>
    <recommendedName>
        <fullName evidence="7">Peptidase S1 domain-containing protein</fullName>
    </recommendedName>
</protein>
<keyword evidence="4" id="KW-0720">Serine protease</keyword>